<dbReference type="STRING" id="477641.MODMU_4687"/>
<dbReference type="SUPFAM" id="SSF55874">
    <property type="entry name" value="ATPase domain of HSP90 chaperone/DNA topoisomerase II/histidine kinase"/>
    <property type="match status" value="1"/>
</dbReference>
<dbReference type="PANTHER" id="PTHR43547">
    <property type="entry name" value="TWO-COMPONENT HISTIDINE KINASE"/>
    <property type="match status" value="1"/>
</dbReference>
<dbReference type="SMART" id="SM00388">
    <property type="entry name" value="HisKA"/>
    <property type="match status" value="1"/>
</dbReference>
<keyword evidence="11 16" id="KW-1133">Transmembrane helix</keyword>
<sequence>MSTTTGPPPVDQAGAPEGPRVPPPAGRAPDRARRSQAQLRSGVRRRLRRTRRRVLVVTARAVRRGLHAWRSSLQLRVGAITMLVAGVMVVIVSLVLFRQISDQLLGAKMRAAVDQSLAGVQYAQSEVSGIATSDSASIRSTLSRTVQNLQSRGGAAGDFDVVMVYLSGDAERPAASRRDVYPAIPADLRAEVAEGSQAYRYALVPDATGQPVPTLLVGAPVPTEGQSGDRVEVYFAFPLEQEQQSLEGIRSTVLITCAVLTLFVAGIGVLVTRLVVDPVRRAAGSAQRLADGHLEERLVVRGEDDLARLATSFNAMADSLQKQITQLEELSQLQQRFTSDVSHELRTPLTTVQMAAAVLHEAREEFDPAVARSAELLRAELDRFEGLLSDLLEISRYDAGAATLDPEPQDLVPVVERVVEGMTALAERLGCALQVTVPPTSVIAEVDGRRVERVLRNLVGNAIEHGAGKPVEITLAASSSAVAITVRDHGIGLTPADAQHVFDRFWRADPARVRSVGGSGLGLSISLEDARLHGGWLQVWGLPGEGAQFRLTLPMTAGGELTSSPLPLRPPFLGPRA</sequence>
<dbReference type="GO" id="GO:0005524">
    <property type="term" value="F:ATP binding"/>
    <property type="evidence" value="ECO:0007669"/>
    <property type="project" value="UniProtKB-KW"/>
</dbReference>
<feature type="domain" description="Histidine kinase" evidence="17">
    <location>
        <begin position="340"/>
        <end position="557"/>
    </location>
</feature>
<accession>I4F355</accession>
<keyword evidence="4" id="KW-1003">Cell membrane</keyword>
<dbReference type="SMART" id="SM00387">
    <property type="entry name" value="HATPase_c"/>
    <property type="match status" value="1"/>
</dbReference>
<dbReference type="InterPro" id="IPR036097">
    <property type="entry name" value="HisK_dim/P_sf"/>
</dbReference>
<dbReference type="Pfam" id="PF00512">
    <property type="entry name" value="HisKA"/>
    <property type="match status" value="1"/>
</dbReference>
<keyword evidence="6 19" id="KW-0808">Transferase</keyword>
<evidence type="ECO:0000256" key="4">
    <source>
        <dbReference type="ARBA" id="ARBA00022475"/>
    </source>
</evidence>
<keyword evidence="10" id="KW-0067">ATP-binding</keyword>
<dbReference type="InterPro" id="IPR004358">
    <property type="entry name" value="Sig_transdc_His_kin-like_C"/>
</dbReference>
<evidence type="ECO:0000256" key="5">
    <source>
        <dbReference type="ARBA" id="ARBA00022553"/>
    </source>
</evidence>
<evidence type="ECO:0000256" key="8">
    <source>
        <dbReference type="ARBA" id="ARBA00022741"/>
    </source>
</evidence>
<dbReference type="FunFam" id="1.10.287.130:FF:000010">
    <property type="entry name" value="Two-component sensor histidine kinase"/>
    <property type="match status" value="1"/>
</dbReference>
<evidence type="ECO:0000256" key="13">
    <source>
        <dbReference type="ARBA" id="ARBA00023136"/>
    </source>
</evidence>
<evidence type="ECO:0000256" key="14">
    <source>
        <dbReference type="ARBA" id="ARBA00035305"/>
    </source>
</evidence>
<keyword evidence="8" id="KW-0547">Nucleotide-binding</keyword>
<keyword evidence="13 16" id="KW-0472">Membrane</keyword>
<proteinExistence type="predicted"/>
<feature type="region of interest" description="Disordered" evidence="15">
    <location>
        <begin position="1"/>
        <end position="46"/>
    </location>
</feature>
<evidence type="ECO:0000256" key="1">
    <source>
        <dbReference type="ARBA" id="ARBA00000085"/>
    </source>
</evidence>
<dbReference type="OMA" id="KQVNDPN"/>
<dbReference type="CDD" id="cd00082">
    <property type="entry name" value="HisKA"/>
    <property type="match status" value="1"/>
</dbReference>
<dbReference type="InterPro" id="IPR047669">
    <property type="entry name" value="MtrAB_MtrB"/>
</dbReference>
<feature type="transmembrane region" description="Helical" evidence="16">
    <location>
        <begin position="253"/>
        <end position="276"/>
    </location>
</feature>
<dbReference type="Pfam" id="PF02518">
    <property type="entry name" value="HATPase_c"/>
    <property type="match status" value="1"/>
</dbReference>
<dbReference type="GO" id="GO:0000155">
    <property type="term" value="F:phosphorelay sensor kinase activity"/>
    <property type="evidence" value="ECO:0007669"/>
    <property type="project" value="InterPro"/>
</dbReference>
<reference evidence="19 20" key="1">
    <citation type="journal article" date="2012" name="J. Bacteriol.">
        <title>Genome Sequence of Radiation-Resistant Modestobacter marinus Strain BC501, a Representative Actinobacterium That Thrives on Calcareous Stone Surfaces.</title>
        <authorList>
            <person name="Normand P."/>
            <person name="Gury J."/>
            <person name="Pujic P."/>
            <person name="Chouaia B."/>
            <person name="Crotti E."/>
            <person name="Brusetti L."/>
            <person name="Daffonchio D."/>
            <person name="Vacherie B."/>
            <person name="Barbe V."/>
            <person name="Medigue C."/>
            <person name="Calteau A."/>
            <person name="Ghodhbane-Gtari F."/>
            <person name="Essoussi I."/>
            <person name="Nouioui I."/>
            <person name="Abbassi-Ghozzi I."/>
            <person name="Gtari M."/>
        </authorList>
    </citation>
    <scope>NUCLEOTIDE SEQUENCE [LARGE SCALE GENOMIC DNA]</scope>
    <source>
        <strain evidence="20">BC 501</strain>
    </source>
</reference>
<evidence type="ECO:0000313" key="20">
    <source>
        <dbReference type="Proteomes" id="UP000006461"/>
    </source>
</evidence>
<keyword evidence="7 16" id="KW-0812">Transmembrane</keyword>
<dbReference type="EC" id="2.7.13.3" evidence="3"/>
<evidence type="ECO:0000256" key="12">
    <source>
        <dbReference type="ARBA" id="ARBA00023012"/>
    </source>
</evidence>
<dbReference type="InterPro" id="IPR036890">
    <property type="entry name" value="HATPase_C_sf"/>
</dbReference>
<dbReference type="PROSITE" id="PS50885">
    <property type="entry name" value="HAMP"/>
    <property type="match status" value="1"/>
</dbReference>
<dbReference type="Pfam" id="PF00672">
    <property type="entry name" value="HAMP"/>
    <property type="match status" value="1"/>
</dbReference>
<comment type="catalytic activity">
    <reaction evidence="1">
        <text>ATP + protein L-histidine = ADP + protein N-phospho-L-histidine.</text>
        <dbReference type="EC" id="2.7.13.3"/>
    </reaction>
</comment>
<dbReference type="SUPFAM" id="SSF158472">
    <property type="entry name" value="HAMP domain-like"/>
    <property type="match status" value="1"/>
</dbReference>
<dbReference type="PRINTS" id="PR00344">
    <property type="entry name" value="BCTRLSENSOR"/>
</dbReference>
<evidence type="ECO:0000256" key="6">
    <source>
        <dbReference type="ARBA" id="ARBA00022679"/>
    </source>
</evidence>
<dbReference type="Gene3D" id="3.30.565.10">
    <property type="entry name" value="Histidine kinase-like ATPase, C-terminal domain"/>
    <property type="match status" value="1"/>
</dbReference>
<keyword evidence="9 19" id="KW-0418">Kinase</keyword>
<dbReference type="SMART" id="SM00304">
    <property type="entry name" value="HAMP"/>
    <property type="match status" value="1"/>
</dbReference>
<feature type="domain" description="HAMP" evidence="18">
    <location>
        <begin position="273"/>
        <end position="325"/>
    </location>
</feature>
<dbReference type="Gene3D" id="6.10.340.10">
    <property type="match status" value="1"/>
</dbReference>
<evidence type="ECO:0000259" key="17">
    <source>
        <dbReference type="PROSITE" id="PS50109"/>
    </source>
</evidence>
<dbReference type="GO" id="GO:0005886">
    <property type="term" value="C:plasma membrane"/>
    <property type="evidence" value="ECO:0007669"/>
    <property type="project" value="UniProtKB-SubCell"/>
</dbReference>
<keyword evidence="20" id="KW-1185">Reference proteome</keyword>
<dbReference type="eggNOG" id="COG5000">
    <property type="taxonomic scope" value="Bacteria"/>
</dbReference>
<evidence type="ECO:0000259" key="18">
    <source>
        <dbReference type="PROSITE" id="PS50885"/>
    </source>
</evidence>
<dbReference type="EMBL" id="FO203431">
    <property type="protein sequence ID" value="CCH90068.1"/>
    <property type="molecule type" value="Genomic_DNA"/>
</dbReference>
<dbReference type="CDD" id="cd00075">
    <property type="entry name" value="HATPase"/>
    <property type="match status" value="1"/>
</dbReference>
<dbReference type="InterPro" id="IPR005467">
    <property type="entry name" value="His_kinase_dom"/>
</dbReference>
<evidence type="ECO:0000256" key="11">
    <source>
        <dbReference type="ARBA" id="ARBA00022989"/>
    </source>
</evidence>
<evidence type="ECO:0000256" key="10">
    <source>
        <dbReference type="ARBA" id="ARBA00022840"/>
    </source>
</evidence>
<dbReference type="PROSITE" id="PS50109">
    <property type="entry name" value="HIS_KIN"/>
    <property type="match status" value="1"/>
</dbReference>
<dbReference type="KEGG" id="mmar:MODMU_4687"/>
<dbReference type="HOGENOM" id="CLU_000445_89_18_11"/>
<dbReference type="PATRIC" id="fig|477641.3.peg.4395"/>
<dbReference type="CDD" id="cd06225">
    <property type="entry name" value="HAMP"/>
    <property type="match status" value="1"/>
</dbReference>
<evidence type="ECO:0000256" key="9">
    <source>
        <dbReference type="ARBA" id="ARBA00022777"/>
    </source>
</evidence>
<dbReference type="NCBIfam" id="NF040691">
    <property type="entry name" value="MtrAB_MtrB"/>
    <property type="match status" value="1"/>
</dbReference>
<evidence type="ECO:0000256" key="15">
    <source>
        <dbReference type="SAM" id="MobiDB-lite"/>
    </source>
</evidence>
<feature type="transmembrane region" description="Helical" evidence="16">
    <location>
        <begin position="77"/>
        <end position="97"/>
    </location>
</feature>
<dbReference type="AlphaFoldDB" id="I4F355"/>
<feature type="compositionally biased region" description="Pro residues" evidence="15">
    <location>
        <begin position="1"/>
        <end position="10"/>
    </location>
</feature>
<name>I4F355_MODI5</name>
<dbReference type="SUPFAM" id="SSF47384">
    <property type="entry name" value="Homodimeric domain of signal transducing histidine kinase"/>
    <property type="match status" value="1"/>
</dbReference>
<keyword evidence="5" id="KW-0597">Phosphoprotein</keyword>
<gene>
    <name evidence="19" type="primary">mtrB</name>
    <name evidence="19" type="ordered locus">MODMU_4687</name>
</gene>
<comment type="subcellular location">
    <subcellularLocation>
        <location evidence="2">Cell membrane</location>
        <topology evidence="2">Multi-pass membrane protein</topology>
    </subcellularLocation>
</comment>
<dbReference type="InterPro" id="IPR003661">
    <property type="entry name" value="HisK_dim/P_dom"/>
</dbReference>
<evidence type="ECO:0000256" key="3">
    <source>
        <dbReference type="ARBA" id="ARBA00012438"/>
    </source>
</evidence>
<protein>
    <recommendedName>
        <fullName evidence="14">Sensor histidine kinase MtrB</fullName>
        <ecNumber evidence="3">2.7.13.3</ecNumber>
    </recommendedName>
</protein>
<evidence type="ECO:0000256" key="2">
    <source>
        <dbReference type="ARBA" id="ARBA00004651"/>
    </source>
</evidence>
<evidence type="ECO:0000256" key="16">
    <source>
        <dbReference type="SAM" id="Phobius"/>
    </source>
</evidence>
<evidence type="ECO:0000256" key="7">
    <source>
        <dbReference type="ARBA" id="ARBA00022692"/>
    </source>
</evidence>
<dbReference type="FunFam" id="3.30.565.10:FF:000013">
    <property type="entry name" value="Two-component sensor histidine kinase"/>
    <property type="match status" value="1"/>
</dbReference>
<organism evidence="19 20">
    <name type="scientific">Modestobacter italicus (strain DSM 44449 / CECT 9708 / BC 501)</name>
    <dbReference type="NCBI Taxonomy" id="2732864"/>
    <lineage>
        <taxon>Bacteria</taxon>
        <taxon>Bacillati</taxon>
        <taxon>Actinomycetota</taxon>
        <taxon>Actinomycetes</taxon>
        <taxon>Geodermatophilales</taxon>
        <taxon>Geodermatophilaceae</taxon>
        <taxon>Modestobacter</taxon>
    </lineage>
</organism>
<dbReference type="Proteomes" id="UP000006461">
    <property type="component" value="Chromosome"/>
</dbReference>
<dbReference type="eggNOG" id="COG5002">
    <property type="taxonomic scope" value="Bacteria"/>
</dbReference>
<dbReference type="InterPro" id="IPR003594">
    <property type="entry name" value="HATPase_dom"/>
</dbReference>
<dbReference type="PANTHER" id="PTHR43547:SF2">
    <property type="entry name" value="HYBRID SIGNAL TRANSDUCTION HISTIDINE KINASE C"/>
    <property type="match status" value="1"/>
</dbReference>
<evidence type="ECO:0000313" key="19">
    <source>
        <dbReference type="EMBL" id="CCH90068.1"/>
    </source>
</evidence>
<keyword evidence="12" id="KW-0902">Two-component regulatory system</keyword>
<dbReference type="InterPro" id="IPR003660">
    <property type="entry name" value="HAMP_dom"/>
</dbReference>
<dbReference type="OrthoDB" id="9786919at2"/>
<dbReference type="Gene3D" id="1.10.287.130">
    <property type="match status" value="1"/>
</dbReference>